<comment type="caution">
    <text evidence="1">The sequence shown here is derived from an EMBL/GenBank/DDBJ whole genome shotgun (WGS) entry which is preliminary data.</text>
</comment>
<proteinExistence type="predicted"/>
<sequence length="54" mass="6077">MLAFCLTRPCSEADVAAYRHLFRQIKNGDLQLGMRERCGGLVRRSESGLKVPLL</sequence>
<evidence type="ECO:0000313" key="1">
    <source>
        <dbReference type="EMBL" id="CAK9002768.1"/>
    </source>
</evidence>
<dbReference type="Proteomes" id="UP001642484">
    <property type="component" value="Unassembled WGS sequence"/>
</dbReference>
<dbReference type="EMBL" id="CAXAMN010003080">
    <property type="protein sequence ID" value="CAK9002768.1"/>
    <property type="molecule type" value="Genomic_DNA"/>
</dbReference>
<protein>
    <submittedName>
        <fullName evidence="1">Uncharacterized protein</fullName>
    </submittedName>
</protein>
<gene>
    <name evidence="1" type="ORF">CCMP2556_LOCUS7000</name>
</gene>
<accession>A0ABP0IN57</accession>
<keyword evidence="2" id="KW-1185">Reference proteome</keyword>
<reference evidence="1 2" key="1">
    <citation type="submission" date="2024-02" db="EMBL/GenBank/DDBJ databases">
        <authorList>
            <person name="Chen Y."/>
            <person name="Shah S."/>
            <person name="Dougan E. K."/>
            <person name="Thang M."/>
            <person name="Chan C."/>
        </authorList>
    </citation>
    <scope>NUCLEOTIDE SEQUENCE [LARGE SCALE GENOMIC DNA]</scope>
</reference>
<organism evidence="1 2">
    <name type="scientific">Durusdinium trenchii</name>
    <dbReference type="NCBI Taxonomy" id="1381693"/>
    <lineage>
        <taxon>Eukaryota</taxon>
        <taxon>Sar</taxon>
        <taxon>Alveolata</taxon>
        <taxon>Dinophyceae</taxon>
        <taxon>Suessiales</taxon>
        <taxon>Symbiodiniaceae</taxon>
        <taxon>Durusdinium</taxon>
    </lineage>
</organism>
<evidence type="ECO:0000313" key="2">
    <source>
        <dbReference type="Proteomes" id="UP001642484"/>
    </source>
</evidence>
<name>A0ABP0IN57_9DINO</name>